<evidence type="ECO:0000313" key="4">
    <source>
        <dbReference type="Proteomes" id="UP000278673"/>
    </source>
</evidence>
<sequence>PVPRRVAALLRPRPPGRSWPPPNTRAGLAALVAAAGTAASALCALNAAVTLFLVLKAATPL</sequence>
<keyword evidence="2" id="KW-1133">Transmembrane helix</keyword>
<comment type="caution">
    <text evidence="3">The sequence shown here is derived from an EMBL/GenBank/DDBJ whole genome shotgun (WGS) entry which is preliminary data.</text>
</comment>
<gene>
    <name evidence="3" type="ORF">EBN88_29740</name>
</gene>
<organism evidence="3 4">
    <name type="scientific">Streptomyces triticirhizae</name>
    <dbReference type="NCBI Taxonomy" id="2483353"/>
    <lineage>
        <taxon>Bacteria</taxon>
        <taxon>Bacillati</taxon>
        <taxon>Actinomycetota</taxon>
        <taxon>Actinomycetes</taxon>
        <taxon>Kitasatosporales</taxon>
        <taxon>Streptomycetaceae</taxon>
        <taxon>Streptomyces</taxon>
    </lineage>
</organism>
<proteinExistence type="predicted"/>
<feature type="region of interest" description="Disordered" evidence="1">
    <location>
        <begin position="1"/>
        <end position="22"/>
    </location>
</feature>
<keyword evidence="2" id="KW-0472">Membrane</keyword>
<dbReference type="EMBL" id="RFFJ01000377">
    <property type="protein sequence ID" value="RMI26777.1"/>
    <property type="molecule type" value="Genomic_DNA"/>
</dbReference>
<evidence type="ECO:0000256" key="2">
    <source>
        <dbReference type="SAM" id="Phobius"/>
    </source>
</evidence>
<dbReference type="AlphaFoldDB" id="A0A3M2KLZ9"/>
<feature type="transmembrane region" description="Helical" evidence="2">
    <location>
        <begin position="28"/>
        <end position="55"/>
    </location>
</feature>
<accession>A0A3M2KLZ9</accession>
<name>A0A3M2KLZ9_9ACTN</name>
<feature type="compositionally biased region" description="Low complexity" evidence="1">
    <location>
        <begin position="1"/>
        <end position="11"/>
    </location>
</feature>
<feature type="non-terminal residue" evidence="3">
    <location>
        <position position="1"/>
    </location>
</feature>
<feature type="compositionally biased region" description="Pro residues" evidence="1">
    <location>
        <begin position="12"/>
        <end position="22"/>
    </location>
</feature>
<reference evidence="3 4" key="1">
    <citation type="submission" date="2018-10" db="EMBL/GenBank/DDBJ databases">
        <title>Isolation, diversity and antifungal activity of actinobacteria from wheat.</title>
        <authorList>
            <person name="Han C."/>
        </authorList>
    </citation>
    <scope>NUCLEOTIDE SEQUENCE [LARGE SCALE GENOMIC DNA]</scope>
    <source>
        <strain evidence="3 4">NEAU-YY642</strain>
    </source>
</reference>
<evidence type="ECO:0000256" key="1">
    <source>
        <dbReference type="SAM" id="MobiDB-lite"/>
    </source>
</evidence>
<evidence type="ECO:0000313" key="3">
    <source>
        <dbReference type="EMBL" id="RMI26777.1"/>
    </source>
</evidence>
<dbReference type="Proteomes" id="UP000278673">
    <property type="component" value="Unassembled WGS sequence"/>
</dbReference>
<keyword evidence="2" id="KW-0812">Transmembrane</keyword>
<keyword evidence="4" id="KW-1185">Reference proteome</keyword>
<protein>
    <submittedName>
        <fullName evidence="3">M56 family peptidase</fullName>
    </submittedName>
</protein>